<comment type="caution">
    <text evidence="1">The sequence shown here is derived from an EMBL/GenBank/DDBJ whole genome shotgun (WGS) entry which is preliminary data.</text>
</comment>
<evidence type="ECO:0000313" key="1">
    <source>
        <dbReference type="EMBL" id="CCH71476.1"/>
    </source>
</evidence>
<organism evidence="1 2">
    <name type="scientific">Phycicoccus elongatus Lp2</name>
    <dbReference type="NCBI Taxonomy" id="1193181"/>
    <lineage>
        <taxon>Bacteria</taxon>
        <taxon>Bacillati</taxon>
        <taxon>Actinomycetota</taxon>
        <taxon>Actinomycetes</taxon>
        <taxon>Micrococcales</taxon>
        <taxon>Intrasporangiaceae</taxon>
        <taxon>Phycicoccus</taxon>
    </lineage>
</organism>
<keyword evidence="2" id="KW-1185">Reference proteome</keyword>
<gene>
    <name evidence="1" type="ORF">BN10_950002</name>
</gene>
<name>N0E5Q0_9MICO</name>
<dbReference type="EMBL" id="CAIZ01000169">
    <property type="protein sequence ID" value="CCH71476.1"/>
    <property type="molecule type" value="Genomic_DNA"/>
</dbReference>
<reference evidence="1 2" key="1">
    <citation type="journal article" date="2013" name="ISME J.">
        <title>A metabolic model for members of the genus Tetrasphaera involved in enhanced biological phosphorus removal.</title>
        <authorList>
            <person name="Kristiansen R."/>
            <person name="Nguyen H.T.T."/>
            <person name="Saunders A.M."/>
            <person name="Nielsen J.L."/>
            <person name="Wimmer R."/>
            <person name="Le V.Q."/>
            <person name="McIlroy S.J."/>
            <person name="Petrovski S."/>
            <person name="Seviour R.J."/>
            <person name="Calteau A."/>
            <person name="Nielsen K.L."/>
            <person name="Nielsen P.H."/>
        </authorList>
    </citation>
    <scope>NUCLEOTIDE SEQUENCE [LARGE SCALE GENOMIC DNA]</scope>
    <source>
        <strain evidence="1 2">Lp2</strain>
    </source>
</reference>
<dbReference type="Proteomes" id="UP000013167">
    <property type="component" value="Unassembled WGS sequence"/>
</dbReference>
<dbReference type="AlphaFoldDB" id="N0E5Q0"/>
<dbReference type="HOGENOM" id="CLU_3419284_0_0_11"/>
<sequence length="25" mass="2642">MRLGSDEESTYDAVIAAELGVSGRD</sequence>
<dbReference type="STRING" id="1193181.BN10_950002"/>
<accession>N0E5Q0</accession>
<protein>
    <submittedName>
        <fullName evidence="1">Uncharacterized protein</fullName>
    </submittedName>
</protein>
<evidence type="ECO:0000313" key="2">
    <source>
        <dbReference type="Proteomes" id="UP000013167"/>
    </source>
</evidence>
<proteinExistence type="predicted"/>